<feature type="transmembrane region" description="Helical" evidence="1">
    <location>
        <begin position="91"/>
        <end position="110"/>
    </location>
</feature>
<dbReference type="InterPro" id="IPR005325">
    <property type="entry name" value="DUF308_memb"/>
</dbReference>
<sequence length="194" mass="20719">MRRHFASSWWAILVRGIAAIVFGVLALIWPAITILTLVFLFGVFVLVNGVFAILGAIRGVSGDSRAWLALSGVVGVLVGIAVLVWPGITTVVLLFLIALWAIVTGVLEIISAIRLREAIQQVPLLILAGIVSIVFGILMFVWPATGALALVWLIGIFAIVWGVILVVLSSRVKKLRTPPAAPPRGSPDPYEGPM</sequence>
<keyword evidence="1" id="KW-1133">Transmembrane helix</keyword>
<accession>A0A919VC89</accession>
<evidence type="ECO:0000313" key="2">
    <source>
        <dbReference type="EMBL" id="GII92899.1"/>
    </source>
</evidence>
<gene>
    <name evidence="2" type="ORF">Ssi02_31300</name>
</gene>
<dbReference type="EMBL" id="BOOW01000019">
    <property type="protein sequence ID" value="GII92899.1"/>
    <property type="molecule type" value="Genomic_DNA"/>
</dbReference>
<dbReference type="GO" id="GO:0005886">
    <property type="term" value="C:plasma membrane"/>
    <property type="evidence" value="ECO:0007669"/>
    <property type="project" value="TreeGrafter"/>
</dbReference>
<feature type="transmembrane region" description="Helical" evidence="1">
    <location>
        <begin position="122"/>
        <end position="142"/>
    </location>
</feature>
<dbReference type="RefSeq" id="WP_204026043.1">
    <property type="nucleotide sequence ID" value="NZ_BOOW01000019.1"/>
</dbReference>
<organism evidence="2 3">
    <name type="scientific">Sinosporangium siamense</name>
    <dbReference type="NCBI Taxonomy" id="1367973"/>
    <lineage>
        <taxon>Bacteria</taxon>
        <taxon>Bacillati</taxon>
        <taxon>Actinomycetota</taxon>
        <taxon>Actinomycetes</taxon>
        <taxon>Streptosporangiales</taxon>
        <taxon>Streptosporangiaceae</taxon>
        <taxon>Sinosporangium</taxon>
    </lineage>
</organism>
<feature type="transmembrane region" description="Helical" evidence="1">
    <location>
        <begin position="148"/>
        <end position="168"/>
    </location>
</feature>
<name>A0A919VC89_9ACTN</name>
<evidence type="ECO:0000256" key="1">
    <source>
        <dbReference type="SAM" id="Phobius"/>
    </source>
</evidence>
<evidence type="ECO:0000313" key="3">
    <source>
        <dbReference type="Proteomes" id="UP000606172"/>
    </source>
</evidence>
<keyword evidence="1" id="KW-0472">Membrane</keyword>
<keyword evidence="1" id="KW-0812">Transmembrane</keyword>
<feature type="transmembrane region" description="Helical" evidence="1">
    <location>
        <begin position="66"/>
        <end position="85"/>
    </location>
</feature>
<protein>
    <submittedName>
        <fullName evidence="2">Membrane protein</fullName>
    </submittedName>
</protein>
<feature type="transmembrane region" description="Helical" evidence="1">
    <location>
        <begin position="38"/>
        <end position="57"/>
    </location>
</feature>
<reference evidence="2" key="1">
    <citation type="submission" date="2021-01" db="EMBL/GenBank/DDBJ databases">
        <title>Whole genome shotgun sequence of Sinosporangium siamense NBRC 109515.</title>
        <authorList>
            <person name="Komaki H."/>
            <person name="Tamura T."/>
        </authorList>
    </citation>
    <scope>NUCLEOTIDE SEQUENCE</scope>
    <source>
        <strain evidence="2">NBRC 109515</strain>
    </source>
</reference>
<dbReference type="PANTHER" id="PTHR34989:SF1">
    <property type="entry name" value="PROTEIN HDED"/>
    <property type="match status" value="1"/>
</dbReference>
<feature type="transmembrane region" description="Helical" evidence="1">
    <location>
        <begin position="12"/>
        <end position="32"/>
    </location>
</feature>
<dbReference type="InterPro" id="IPR052712">
    <property type="entry name" value="Acid_resist_chaperone_HdeD"/>
</dbReference>
<keyword evidence="3" id="KW-1185">Reference proteome</keyword>
<proteinExistence type="predicted"/>
<dbReference type="Pfam" id="PF03729">
    <property type="entry name" value="DUF308"/>
    <property type="match status" value="2"/>
</dbReference>
<dbReference type="PANTHER" id="PTHR34989">
    <property type="entry name" value="PROTEIN HDED"/>
    <property type="match status" value="1"/>
</dbReference>
<dbReference type="Proteomes" id="UP000606172">
    <property type="component" value="Unassembled WGS sequence"/>
</dbReference>
<comment type="caution">
    <text evidence="2">The sequence shown here is derived from an EMBL/GenBank/DDBJ whole genome shotgun (WGS) entry which is preliminary data.</text>
</comment>
<dbReference type="AlphaFoldDB" id="A0A919VC89"/>